<dbReference type="EMBL" id="JANPWB010000014">
    <property type="protein sequence ID" value="KAJ1097418.1"/>
    <property type="molecule type" value="Genomic_DNA"/>
</dbReference>
<name>A0AAV7M2H8_PLEWA</name>
<proteinExistence type="predicted"/>
<organism evidence="1 2">
    <name type="scientific">Pleurodeles waltl</name>
    <name type="common">Iberian ribbed newt</name>
    <dbReference type="NCBI Taxonomy" id="8319"/>
    <lineage>
        <taxon>Eukaryota</taxon>
        <taxon>Metazoa</taxon>
        <taxon>Chordata</taxon>
        <taxon>Craniata</taxon>
        <taxon>Vertebrata</taxon>
        <taxon>Euteleostomi</taxon>
        <taxon>Amphibia</taxon>
        <taxon>Batrachia</taxon>
        <taxon>Caudata</taxon>
        <taxon>Salamandroidea</taxon>
        <taxon>Salamandridae</taxon>
        <taxon>Pleurodelinae</taxon>
        <taxon>Pleurodeles</taxon>
    </lineage>
</organism>
<evidence type="ECO:0008006" key="3">
    <source>
        <dbReference type="Google" id="ProtNLM"/>
    </source>
</evidence>
<dbReference type="AlphaFoldDB" id="A0AAV7M2H8"/>
<keyword evidence="2" id="KW-1185">Reference proteome</keyword>
<evidence type="ECO:0000313" key="1">
    <source>
        <dbReference type="EMBL" id="KAJ1097418.1"/>
    </source>
</evidence>
<dbReference type="PANTHER" id="PTHR46888:SF1">
    <property type="entry name" value="RIBONUCLEASE H"/>
    <property type="match status" value="1"/>
</dbReference>
<dbReference type="PANTHER" id="PTHR46888">
    <property type="entry name" value="ZINC KNUCKLE DOMAINCONTAINING PROTEIN-RELATED"/>
    <property type="match status" value="1"/>
</dbReference>
<sequence length="253" mass="28529">MELDITPYLHLKMRELRSLCKIKKITMGPRPSKLQLQELLAEFEKANPSEDCNTEDEDSDLEENSHLPVLTRENRATPALSPNIVVKDAASLTGGTNISEITEDNSSDEDIQLAGMAKRLALERQILAIERERQEMGLGPINGGSNITRVRDSPDMLKIPKGIVTKYEDGDDITKWFTAFERACVTRKVNKSHWGALLWEMFTGKCRDRLLTLSGKDAESYDLMKGTLIEGFGFSTEEYRIRFRGAQKTSSQT</sequence>
<protein>
    <recommendedName>
        <fullName evidence="3">Retrotransposon gag domain-containing protein</fullName>
    </recommendedName>
</protein>
<gene>
    <name evidence="1" type="ORF">NDU88_002537</name>
</gene>
<reference evidence="1" key="1">
    <citation type="journal article" date="2022" name="bioRxiv">
        <title>Sequencing and chromosome-scale assembly of the giantPleurodeles waltlgenome.</title>
        <authorList>
            <person name="Brown T."/>
            <person name="Elewa A."/>
            <person name="Iarovenko S."/>
            <person name="Subramanian E."/>
            <person name="Araus A.J."/>
            <person name="Petzold A."/>
            <person name="Susuki M."/>
            <person name="Suzuki K.-i.T."/>
            <person name="Hayashi T."/>
            <person name="Toyoda A."/>
            <person name="Oliveira C."/>
            <person name="Osipova E."/>
            <person name="Leigh N.D."/>
            <person name="Simon A."/>
            <person name="Yun M.H."/>
        </authorList>
    </citation>
    <scope>NUCLEOTIDE SEQUENCE</scope>
    <source>
        <strain evidence="1">20211129_DDA</strain>
        <tissue evidence="1">Liver</tissue>
    </source>
</reference>
<evidence type="ECO:0000313" key="2">
    <source>
        <dbReference type="Proteomes" id="UP001066276"/>
    </source>
</evidence>
<accession>A0AAV7M2H8</accession>
<comment type="caution">
    <text evidence="1">The sequence shown here is derived from an EMBL/GenBank/DDBJ whole genome shotgun (WGS) entry which is preliminary data.</text>
</comment>
<dbReference type="Proteomes" id="UP001066276">
    <property type="component" value="Chromosome 10"/>
</dbReference>